<proteinExistence type="predicted"/>
<keyword evidence="3" id="KW-1185">Reference proteome</keyword>
<protein>
    <recommendedName>
        <fullName evidence="1">YtkA-like domain-containing protein</fullName>
    </recommendedName>
</protein>
<organism evidence="2 3">
    <name type="scientific">Mariniphaga sediminis</name>
    <dbReference type="NCBI Taxonomy" id="1628158"/>
    <lineage>
        <taxon>Bacteria</taxon>
        <taxon>Pseudomonadati</taxon>
        <taxon>Bacteroidota</taxon>
        <taxon>Bacteroidia</taxon>
        <taxon>Marinilabiliales</taxon>
        <taxon>Prolixibacteraceae</taxon>
        <taxon>Mariniphaga</taxon>
    </lineage>
</organism>
<reference evidence="2 3" key="1">
    <citation type="journal article" date="2015" name="Int. J. Syst. Evol. Microbiol.">
        <title>Mariniphaga sediminis sp. nov., isolated from coastal sediment.</title>
        <authorList>
            <person name="Wang F.Q."/>
            <person name="Shen Q.Y."/>
            <person name="Chen G.J."/>
            <person name="Du Z.J."/>
        </authorList>
    </citation>
    <scope>NUCLEOTIDE SEQUENCE [LARGE SCALE GENOMIC DNA]</scope>
    <source>
        <strain evidence="2 3">SY21</strain>
    </source>
</reference>
<dbReference type="RefSeq" id="WP_119349980.1">
    <property type="nucleotide sequence ID" value="NZ_QWET01000007.1"/>
</dbReference>
<sequence>MNNRNFLIVLFLALVFVACEKDDEYIQDIEETMVSIAKADSESGYFSVELLAKDTLFEGYNSLFLDITKKSDLEPVSQASVAFFPLMNMVAMKHAAPVENPETFPNEEGYFEGAVVFIMPDNPDESWSLAVAIDADGVKDTVNFMIPVVKSLEEARKISIMSEIDGKIYFISLLEPSEPKVGMNDIEFTVHYRQNMMSFPPDEDISITIEPEMPSMGHGSPNNENPVHVGNGHYKGKVNFTMTGWWRINLELTKNGATVANDLSFDVTF</sequence>
<dbReference type="Pfam" id="PF13115">
    <property type="entry name" value="YtkA"/>
    <property type="match status" value="1"/>
</dbReference>
<evidence type="ECO:0000259" key="1">
    <source>
        <dbReference type="Pfam" id="PF13115"/>
    </source>
</evidence>
<evidence type="ECO:0000313" key="2">
    <source>
        <dbReference type="EMBL" id="RIH65055.1"/>
    </source>
</evidence>
<accession>A0A399CZ74</accession>
<comment type="caution">
    <text evidence="2">The sequence shown here is derived from an EMBL/GenBank/DDBJ whole genome shotgun (WGS) entry which is preliminary data.</text>
</comment>
<dbReference type="OrthoDB" id="1065544at2"/>
<dbReference type="InterPro" id="IPR032693">
    <property type="entry name" value="YtkA-like_dom"/>
</dbReference>
<feature type="domain" description="YtkA-like" evidence="1">
    <location>
        <begin position="170"/>
        <end position="250"/>
    </location>
</feature>
<dbReference type="AlphaFoldDB" id="A0A399CZ74"/>
<gene>
    <name evidence="2" type="ORF">D1164_10730</name>
</gene>
<dbReference type="PROSITE" id="PS51257">
    <property type="entry name" value="PROKAR_LIPOPROTEIN"/>
    <property type="match status" value="1"/>
</dbReference>
<name>A0A399CZ74_9BACT</name>
<dbReference type="EMBL" id="QWET01000007">
    <property type="protein sequence ID" value="RIH65055.1"/>
    <property type="molecule type" value="Genomic_DNA"/>
</dbReference>
<evidence type="ECO:0000313" key="3">
    <source>
        <dbReference type="Proteomes" id="UP000266441"/>
    </source>
</evidence>
<dbReference type="Proteomes" id="UP000266441">
    <property type="component" value="Unassembled WGS sequence"/>
</dbReference>